<reference evidence="1 2" key="2">
    <citation type="journal article" date="2016" name="Genome Biol. Evol.">
        <title>Extensive mobilome-driven genome diversification in mouse gut-associated Bacteroides vulgatus mpk.</title>
        <authorList>
            <person name="Lange A."/>
            <person name="Beier S."/>
            <person name="Steimle A."/>
            <person name="Autenrieth I.B."/>
            <person name="Huson D.H."/>
            <person name="Frick J.S."/>
        </authorList>
    </citation>
    <scope>NUCLEOTIDE SEQUENCE [LARGE SCALE GENOMIC DNA]</scope>
    <source>
        <strain evidence="2">mpk</strain>
    </source>
</reference>
<protein>
    <submittedName>
        <fullName evidence="1">Uncharacterized protein</fullName>
    </submittedName>
</protein>
<accession>A0A0P0LLD4</accession>
<dbReference type="Proteomes" id="UP000061587">
    <property type="component" value="Chromosome"/>
</dbReference>
<gene>
    <name evidence="1" type="ORF">BvMPK_0336</name>
</gene>
<evidence type="ECO:0000313" key="1">
    <source>
        <dbReference type="EMBL" id="ALK82975.1"/>
    </source>
</evidence>
<organism evidence="1 2">
    <name type="scientific">Phocaeicola vulgatus</name>
    <name type="common">Bacteroides vulgatus</name>
    <dbReference type="NCBI Taxonomy" id="821"/>
    <lineage>
        <taxon>Bacteria</taxon>
        <taxon>Pseudomonadati</taxon>
        <taxon>Bacteroidota</taxon>
        <taxon>Bacteroidia</taxon>
        <taxon>Bacteroidales</taxon>
        <taxon>Bacteroidaceae</taxon>
        <taxon>Phocaeicola</taxon>
    </lineage>
</organism>
<reference evidence="2" key="1">
    <citation type="submission" date="2015-10" db="EMBL/GenBank/DDBJ databases">
        <title>Extensive mobilome-driven genome diversification in gut-associated Bacteroides vulgatus mpk.</title>
        <authorList>
            <person name="Beier S."/>
            <person name="Lange A."/>
            <person name="Huson D.H."/>
            <person name="Frick J.-S."/>
            <person name="Autenrieth I.B."/>
        </authorList>
    </citation>
    <scope>NUCLEOTIDE SEQUENCE [LARGE SCALE GENOMIC DNA]</scope>
    <source>
        <strain evidence="2">mpk</strain>
    </source>
</reference>
<name>A0A0P0LLD4_PHOVU</name>
<evidence type="ECO:0000313" key="2">
    <source>
        <dbReference type="Proteomes" id="UP000061587"/>
    </source>
</evidence>
<dbReference type="PATRIC" id="fig|821.40.peg.402"/>
<dbReference type="EMBL" id="CP013020">
    <property type="protein sequence ID" value="ALK82975.1"/>
    <property type="molecule type" value="Genomic_DNA"/>
</dbReference>
<dbReference type="AlphaFoldDB" id="A0A0P0LLD4"/>
<proteinExistence type="predicted"/>
<sequence length="227" mass="26855">MEQSTRKKHKKMKTLSEKEFNEFNAKGLFTDRAEQAKEILFPVMQEIRKFIPGAEYGYRVIGGQYPQFYGIQIEFTQNGIRFHLNKILKENKYKIVPDMEHFTNVNRYDIERITNQYEKPCNIGTFTAKKVNDWINYYTLIYNQVAEEEAENAQKVADFLKSIENESIRWEAKDHSKGTITRNGLCFTFYIENGHLSYELALSYCGTTDYNKFRLMADNQFFPKGNY</sequence>